<comment type="cofactor">
    <cofactor evidence="1">
        <name>FAD</name>
        <dbReference type="ChEBI" id="CHEBI:57692"/>
    </cofactor>
</comment>
<dbReference type="GO" id="GO:0004497">
    <property type="term" value="F:monooxygenase activity"/>
    <property type="evidence" value="ECO:0007669"/>
    <property type="project" value="UniProtKB-KW"/>
</dbReference>
<dbReference type="SUPFAM" id="SSF51905">
    <property type="entry name" value="FAD/NAD(P)-binding domain"/>
    <property type="match status" value="1"/>
</dbReference>
<evidence type="ECO:0000256" key="1">
    <source>
        <dbReference type="ARBA" id="ARBA00001974"/>
    </source>
</evidence>
<keyword evidence="4" id="KW-0560">Oxidoreductase</keyword>
<dbReference type="PANTHER" id="PTHR47178:SF6">
    <property type="entry name" value="FAD-BINDING DOMAIN-CONTAINING PROTEIN"/>
    <property type="match status" value="1"/>
</dbReference>
<accession>A0AA40E5U0</accession>
<proteinExistence type="predicted"/>
<dbReference type="Gene3D" id="3.50.50.60">
    <property type="entry name" value="FAD/NAD(P)-binding domain"/>
    <property type="match status" value="1"/>
</dbReference>
<keyword evidence="3" id="KW-0274">FAD</keyword>
<evidence type="ECO:0000256" key="3">
    <source>
        <dbReference type="ARBA" id="ARBA00022827"/>
    </source>
</evidence>
<evidence type="ECO:0008006" key="8">
    <source>
        <dbReference type="Google" id="ProtNLM"/>
    </source>
</evidence>
<protein>
    <recommendedName>
        <fullName evidence="8">Zeaxanthin epoxidase</fullName>
    </recommendedName>
</protein>
<keyword evidence="2" id="KW-0285">Flavoprotein</keyword>
<dbReference type="AlphaFoldDB" id="A0AA40E5U0"/>
<dbReference type="InterPro" id="IPR036188">
    <property type="entry name" value="FAD/NAD-bd_sf"/>
</dbReference>
<keyword evidence="7" id="KW-1185">Reference proteome</keyword>
<evidence type="ECO:0000256" key="2">
    <source>
        <dbReference type="ARBA" id="ARBA00022630"/>
    </source>
</evidence>
<evidence type="ECO:0000256" key="4">
    <source>
        <dbReference type="ARBA" id="ARBA00023002"/>
    </source>
</evidence>
<dbReference type="EMBL" id="JAUKUA010000002">
    <property type="protein sequence ID" value="KAK0725001.1"/>
    <property type="molecule type" value="Genomic_DNA"/>
</dbReference>
<reference evidence="6" key="1">
    <citation type="submission" date="2023-06" db="EMBL/GenBank/DDBJ databases">
        <title>Genome-scale phylogeny and comparative genomics of the fungal order Sordariales.</title>
        <authorList>
            <consortium name="Lawrence Berkeley National Laboratory"/>
            <person name="Hensen N."/>
            <person name="Bonometti L."/>
            <person name="Westerberg I."/>
            <person name="Brannstrom I.O."/>
            <person name="Guillou S."/>
            <person name="Cros-Aarteil S."/>
            <person name="Calhoun S."/>
            <person name="Haridas S."/>
            <person name="Kuo A."/>
            <person name="Mondo S."/>
            <person name="Pangilinan J."/>
            <person name="Riley R."/>
            <person name="Labutti K."/>
            <person name="Andreopoulos B."/>
            <person name="Lipzen A."/>
            <person name="Chen C."/>
            <person name="Yanf M."/>
            <person name="Daum C."/>
            <person name="Ng V."/>
            <person name="Clum A."/>
            <person name="Steindorff A."/>
            <person name="Ohm R."/>
            <person name="Martin F."/>
            <person name="Silar P."/>
            <person name="Natvig D."/>
            <person name="Lalanne C."/>
            <person name="Gautier V."/>
            <person name="Ament-Velasquez S.L."/>
            <person name="Kruys A."/>
            <person name="Hutchinson M.I."/>
            <person name="Powell A.J."/>
            <person name="Barry K."/>
            <person name="Miller A.N."/>
            <person name="Grigoriev I.V."/>
            <person name="Debuchy R."/>
            <person name="Gladieux P."/>
            <person name="Thoren M.H."/>
            <person name="Johannesson H."/>
        </authorList>
    </citation>
    <scope>NUCLEOTIDE SEQUENCE</scope>
    <source>
        <strain evidence="6">SMH4607-1</strain>
    </source>
</reference>
<comment type="caution">
    <text evidence="6">The sequence shown here is derived from an EMBL/GenBank/DDBJ whole genome shotgun (WGS) entry which is preliminary data.</text>
</comment>
<dbReference type="PANTHER" id="PTHR47178">
    <property type="entry name" value="MONOOXYGENASE, FAD-BINDING"/>
    <property type="match status" value="1"/>
</dbReference>
<organism evidence="6 7">
    <name type="scientific">Lasiosphaeris hirsuta</name>
    <dbReference type="NCBI Taxonomy" id="260670"/>
    <lineage>
        <taxon>Eukaryota</taxon>
        <taxon>Fungi</taxon>
        <taxon>Dikarya</taxon>
        <taxon>Ascomycota</taxon>
        <taxon>Pezizomycotina</taxon>
        <taxon>Sordariomycetes</taxon>
        <taxon>Sordariomycetidae</taxon>
        <taxon>Sordariales</taxon>
        <taxon>Lasiosphaeriaceae</taxon>
        <taxon>Lasiosphaeris</taxon>
    </lineage>
</organism>
<name>A0AA40E5U0_9PEZI</name>
<evidence type="ECO:0000313" key="7">
    <source>
        <dbReference type="Proteomes" id="UP001172102"/>
    </source>
</evidence>
<dbReference type="Proteomes" id="UP001172102">
    <property type="component" value="Unassembled WGS sequence"/>
</dbReference>
<sequence>MSTETAPHVLIIGAGIGGLTRDVLSPRQPAAFSPALVERCRYQVGEKKKVVDIKEDEEKVTVFFEDGTSATGDIVVGADGAFSSVRQ</sequence>
<gene>
    <name evidence="6" type="ORF">B0H67DRAFT_119532</name>
</gene>
<evidence type="ECO:0000256" key="5">
    <source>
        <dbReference type="ARBA" id="ARBA00023033"/>
    </source>
</evidence>
<keyword evidence="5" id="KW-0503">Monooxygenase</keyword>
<evidence type="ECO:0000313" key="6">
    <source>
        <dbReference type="EMBL" id="KAK0725001.1"/>
    </source>
</evidence>